<gene>
    <name evidence="2" type="ORF">SAMN05216225_1001327</name>
</gene>
<keyword evidence="1" id="KW-0812">Transmembrane</keyword>
<dbReference type="EMBL" id="FQVW01000001">
    <property type="protein sequence ID" value="SHF56444.1"/>
    <property type="molecule type" value="Genomic_DNA"/>
</dbReference>
<protein>
    <submittedName>
        <fullName evidence="2">Sporulation protein YpjB (SpoYpjB)</fullName>
    </submittedName>
</protein>
<feature type="transmembrane region" description="Helical" evidence="1">
    <location>
        <begin position="45"/>
        <end position="65"/>
    </location>
</feature>
<proteinExistence type="predicted"/>
<keyword evidence="3" id="KW-1185">Reference proteome</keyword>
<evidence type="ECO:0000256" key="1">
    <source>
        <dbReference type="SAM" id="Phobius"/>
    </source>
</evidence>
<keyword evidence="1" id="KW-0472">Membrane</keyword>
<accession>A0A1M5CNV5</accession>
<dbReference type="STRING" id="930117.SAMN05216225_1001327"/>
<organism evidence="2 3">
    <name type="scientific">Ornithinibacillus halophilus</name>
    <dbReference type="NCBI Taxonomy" id="930117"/>
    <lineage>
        <taxon>Bacteria</taxon>
        <taxon>Bacillati</taxon>
        <taxon>Bacillota</taxon>
        <taxon>Bacilli</taxon>
        <taxon>Bacillales</taxon>
        <taxon>Bacillaceae</taxon>
        <taxon>Ornithinibacillus</taxon>
    </lineage>
</organism>
<dbReference type="Pfam" id="PF09577">
    <property type="entry name" value="Spore_YpjB"/>
    <property type="match status" value="1"/>
</dbReference>
<sequence>MSKCKIQVLIPIAGIMIYLMLNSVFVESVQAESIKTDDEPSMVPFFWGAGMVGGIIAITLTYVSWRKYKGEKKRGKKEKTDRHFS</sequence>
<dbReference type="Proteomes" id="UP000183988">
    <property type="component" value="Unassembled WGS sequence"/>
</dbReference>
<dbReference type="RefSeq" id="WP_072887320.1">
    <property type="nucleotide sequence ID" value="NZ_FQVW01000001.1"/>
</dbReference>
<dbReference type="OrthoDB" id="2988195at2"/>
<dbReference type="InterPro" id="IPR014231">
    <property type="entry name" value="Spore_YpjB"/>
</dbReference>
<keyword evidence="1" id="KW-1133">Transmembrane helix</keyword>
<reference evidence="2 3" key="1">
    <citation type="submission" date="2016-11" db="EMBL/GenBank/DDBJ databases">
        <authorList>
            <person name="Jaros S."/>
            <person name="Januszkiewicz K."/>
            <person name="Wedrychowicz H."/>
        </authorList>
    </citation>
    <scope>NUCLEOTIDE SEQUENCE [LARGE SCALE GENOMIC DNA]</scope>
    <source>
        <strain evidence="2 3">IBRC-M 10683</strain>
    </source>
</reference>
<feature type="transmembrane region" description="Helical" evidence="1">
    <location>
        <begin position="7"/>
        <end position="25"/>
    </location>
</feature>
<evidence type="ECO:0000313" key="3">
    <source>
        <dbReference type="Proteomes" id="UP000183988"/>
    </source>
</evidence>
<name>A0A1M5CNV5_9BACI</name>
<dbReference type="AlphaFoldDB" id="A0A1M5CNV5"/>
<evidence type="ECO:0000313" key="2">
    <source>
        <dbReference type="EMBL" id="SHF56444.1"/>
    </source>
</evidence>